<dbReference type="InterPro" id="IPR011335">
    <property type="entry name" value="Restrct_endonuc-II-like"/>
</dbReference>
<dbReference type="SUPFAM" id="SSF52980">
    <property type="entry name" value="Restriction endonuclease-like"/>
    <property type="match status" value="1"/>
</dbReference>
<dbReference type="EMBL" id="CAEZYC010000112">
    <property type="protein sequence ID" value="CAB4719302.1"/>
    <property type="molecule type" value="Genomic_DNA"/>
</dbReference>
<dbReference type="GO" id="GO:0009036">
    <property type="term" value="F:type II site-specific deoxyribonuclease activity"/>
    <property type="evidence" value="ECO:0007669"/>
    <property type="project" value="InterPro"/>
</dbReference>
<dbReference type="GO" id="GO:0009307">
    <property type="term" value="P:DNA restriction-modification system"/>
    <property type="evidence" value="ECO:0007669"/>
    <property type="project" value="InterPro"/>
</dbReference>
<proteinExistence type="predicted"/>
<dbReference type="CDD" id="cd22336">
    <property type="entry name" value="MunI-like"/>
    <property type="match status" value="1"/>
</dbReference>
<dbReference type="InterPro" id="IPR011336">
    <property type="entry name" value="Restrct_endonuc_II_EcoRI/MunI"/>
</dbReference>
<gene>
    <name evidence="1" type="ORF">UFOPK2648_01341</name>
</gene>
<reference evidence="1" key="1">
    <citation type="submission" date="2020-05" db="EMBL/GenBank/DDBJ databases">
        <authorList>
            <person name="Chiriac C."/>
            <person name="Salcher M."/>
            <person name="Ghai R."/>
            <person name="Kavagutti S V."/>
        </authorList>
    </citation>
    <scope>NUCLEOTIDE SEQUENCE</scope>
</reference>
<accession>A0A6J6R7Z5</accession>
<dbReference type="InterPro" id="IPR022725">
    <property type="entry name" value="Restrct_endonuc_II_MunI"/>
</dbReference>
<protein>
    <submittedName>
        <fullName evidence="1">Unannotated protein</fullName>
    </submittedName>
</protein>
<sequence>MGSTDNRNRAKWQDYSGMNAGVAEQNFFKVFTESFINTNYKIREKPNEFNSIYVNVSLTETTKEQIYTPDVAITKHGISPDYAIDNLLTNKTLYIEVKRQDGWVEGKPRAAGRGNAHERSCKYFTPGLLKILRNKGKITDENALPFWTVFQGDITRDPCRVREITLWFDDYTNHYFFWRKNNDPLPLLEHFNNNLKHLLD</sequence>
<dbReference type="GO" id="GO:0003677">
    <property type="term" value="F:DNA binding"/>
    <property type="evidence" value="ECO:0007669"/>
    <property type="project" value="InterPro"/>
</dbReference>
<dbReference type="AlphaFoldDB" id="A0A6J6R7Z5"/>
<dbReference type="Gene3D" id="3.40.580.10">
    <property type="entry name" value="Eco RI Endonuclease, subunit A"/>
    <property type="match status" value="1"/>
</dbReference>
<name>A0A6J6R7Z5_9ZZZZ</name>
<dbReference type="Pfam" id="PF11407">
    <property type="entry name" value="RestrictionMunI"/>
    <property type="match status" value="1"/>
</dbReference>
<evidence type="ECO:0000313" key="1">
    <source>
        <dbReference type="EMBL" id="CAB4719302.1"/>
    </source>
</evidence>
<organism evidence="1">
    <name type="scientific">freshwater metagenome</name>
    <dbReference type="NCBI Taxonomy" id="449393"/>
    <lineage>
        <taxon>unclassified sequences</taxon>
        <taxon>metagenomes</taxon>
        <taxon>ecological metagenomes</taxon>
    </lineage>
</organism>